<evidence type="ECO:0000256" key="1">
    <source>
        <dbReference type="ARBA" id="ARBA00022679"/>
    </source>
</evidence>
<organism evidence="3 4">
    <name type="scientific">Phytoactinopolyspora mesophila</name>
    <dbReference type="NCBI Taxonomy" id="2650750"/>
    <lineage>
        <taxon>Bacteria</taxon>
        <taxon>Bacillati</taxon>
        <taxon>Actinomycetota</taxon>
        <taxon>Actinomycetes</taxon>
        <taxon>Jiangellales</taxon>
        <taxon>Jiangellaceae</taxon>
        <taxon>Phytoactinopolyspora</taxon>
    </lineage>
</organism>
<gene>
    <name evidence="3" type="ORF">F7O44_11220</name>
</gene>
<dbReference type="GO" id="GO:0016757">
    <property type="term" value="F:glycosyltransferase activity"/>
    <property type="evidence" value="ECO:0007669"/>
    <property type="project" value="InterPro"/>
</dbReference>
<evidence type="ECO:0000313" key="4">
    <source>
        <dbReference type="Proteomes" id="UP000460435"/>
    </source>
</evidence>
<evidence type="ECO:0000259" key="2">
    <source>
        <dbReference type="Pfam" id="PF00534"/>
    </source>
</evidence>
<dbReference type="Proteomes" id="UP000460435">
    <property type="component" value="Unassembled WGS sequence"/>
</dbReference>
<sequence>MGGHPDGPGVNVAEYVVVDAAGGGIGGAARWRSELEAFLEWGAPGVKVIGRGTRLTPSWLLRREWLAGRARLTVAANNVSFACRGRERRVLLRNALHFLHPSEDHVLRRMPRTFHAQIPLVRRLLSRADLVVVPCTTMAERVSVTVPSAAKRIVVHAHPTTPAGARAASPRPFILVPVVPAPYKNLGAELAALVAALDNVGSPMEVHVTARPGDLPGALARHPRLTMLGVVPYHRLATMWRHATAAFYPSSLEAFGYPLAEARVYGLPVLAPDSAQAREIAGGALVAYEAGLLDSLEEALQQASRPIEAEPHAFERGPYFRWLLGLPADLQLPTAQESHGIPS</sequence>
<dbReference type="SUPFAM" id="SSF53756">
    <property type="entry name" value="UDP-Glycosyltransferase/glycogen phosphorylase"/>
    <property type="match status" value="1"/>
</dbReference>
<accession>A0A7K3M2W6</accession>
<dbReference type="EMBL" id="WLZY01000003">
    <property type="protein sequence ID" value="NDL57644.1"/>
    <property type="molecule type" value="Genomic_DNA"/>
</dbReference>
<dbReference type="AlphaFoldDB" id="A0A7K3M2W6"/>
<proteinExistence type="predicted"/>
<dbReference type="PANTHER" id="PTHR46401:SF8">
    <property type="entry name" value="BLL6006 PROTEIN"/>
    <property type="match status" value="1"/>
</dbReference>
<dbReference type="InterPro" id="IPR001296">
    <property type="entry name" value="Glyco_trans_1"/>
</dbReference>
<dbReference type="Gene3D" id="3.40.50.2000">
    <property type="entry name" value="Glycogen Phosphorylase B"/>
    <property type="match status" value="1"/>
</dbReference>
<keyword evidence="4" id="KW-1185">Reference proteome</keyword>
<protein>
    <submittedName>
        <fullName evidence="3">Glycosyltransferase</fullName>
    </submittedName>
</protein>
<dbReference type="Pfam" id="PF00534">
    <property type="entry name" value="Glycos_transf_1"/>
    <property type="match status" value="1"/>
</dbReference>
<comment type="caution">
    <text evidence="3">The sequence shown here is derived from an EMBL/GenBank/DDBJ whole genome shotgun (WGS) entry which is preliminary data.</text>
</comment>
<dbReference type="PANTHER" id="PTHR46401">
    <property type="entry name" value="GLYCOSYLTRANSFERASE WBBK-RELATED"/>
    <property type="match status" value="1"/>
</dbReference>
<reference evidence="3 4" key="1">
    <citation type="submission" date="2019-11" db="EMBL/GenBank/DDBJ databases">
        <authorList>
            <person name="Li X.-J."/>
            <person name="Feng X.-M."/>
        </authorList>
    </citation>
    <scope>NUCLEOTIDE SEQUENCE [LARGE SCALE GENOMIC DNA]</scope>
    <source>
        <strain evidence="3 4">XMNu-373</strain>
    </source>
</reference>
<name>A0A7K3M2W6_9ACTN</name>
<evidence type="ECO:0000313" key="3">
    <source>
        <dbReference type="EMBL" id="NDL57644.1"/>
    </source>
</evidence>
<keyword evidence="1 3" id="KW-0808">Transferase</keyword>
<feature type="domain" description="Glycosyl transferase family 1" evidence="2">
    <location>
        <begin position="224"/>
        <end position="282"/>
    </location>
</feature>